<dbReference type="RefSeq" id="WP_130603699.1">
    <property type="nucleotide sequence ID" value="NZ_CP034759.1"/>
</dbReference>
<comment type="similarity">
    <text evidence="2">Belongs to the MipA/OmpV family.</text>
</comment>
<keyword evidence="3 6" id="KW-0732">Signal</keyword>
<proteinExistence type="inferred from homology"/>
<evidence type="ECO:0000256" key="3">
    <source>
        <dbReference type="ARBA" id="ARBA00022729"/>
    </source>
</evidence>
<evidence type="ECO:0000313" key="8">
    <source>
        <dbReference type="Proteomes" id="UP000290244"/>
    </source>
</evidence>
<dbReference type="PANTHER" id="PTHR38776:SF1">
    <property type="entry name" value="MLTA-INTERACTING PROTEIN-RELATED"/>
    <property type="match status" value="1"/>
</dbReference>
<dbReference type="OrthoDB" id="5290976at2"/>
<evidence type="ECO:0000313" key="7">
    <source>
        <dbReference type="EMBL" id="QBG37030.1"/>
    </source>
</evidence>
<evidence type="ECO:0000256" key="5">
    <source>
        <dbReference type="ARBA" id="ARBA00023237"/>
    </source>
</evidence>
<feature type="signal peptide" evidence="6">
    <location>
        <begin position="1"/>
        <end position="19"/>
    </location>
</feature>
<keyword evidence="8" id="KW-1185">Reference proteome</keyword>
<protein>
    <submittedName>
        <fullName evidence="7">MipA/OmpV family protein</fullName>
    </submittedName>
</protein>
<dbReference type="KEGG" id="lsd:EMK97_15515"/>
<dbReference type="EMBL" id="CP034759">
    <property type="protein sequence ID" value="QBG37030.1"/>
    <property type="molecule type" value="Genomic_DNA"/>
</dbReference>
<evidence type="ECO:0000256" key="4">
    <source>
        <dbReference type="ARBA" id="ARBA00023136"/>
    </source>
</evidence>
<feature type="chain" id="PRO_5020277975" evidence="6">
    <location>
        <begin position="20"/>
        <end position="292"/>
    </location>
</feature>
<gene>
    <name evidence="7" type="ORF">EMK97_15515</name>
</gene>
<dbReference type="AlphaFoldDB" id="A0A4V0ZGE6"/>
<dbReference type="PANTHER" id="PTHR38776">
    <property type="entry name" value="MLTA-INTERACTING PROTEIN-RELATED"/>
    <property type="match status" value="1"/>
</dbReference>
<comment type="subcellular location">
    <subcellularLocation>
        <location evidence="1">Cell outer membrane</location>
    </subcellularLocation>
</comment>
<name>A0A4V0ZGE6_9GAMM</name>
<evidence type="ECO:0000256" key="6">
    <source>
        <dbReference type="SAM" id="SignalP"/>
    </source>
</evidence>
<organism evidence="7 8">
    <name type="scientific">Litorilituus sediminis</name>
    <dbReference type="NCBI Taxonomy" id="718192"/>
    <lineage>
        <taxon>Bacteria</taxon>
        <taxon>Pseudomonadati</taxon>
        <taxon>Pseudomonadota</taxon>
        <taxon>Gammaproteobacteria</taxon>
        <taxon>Alteromonadales</taxon>
        <taxon>Colwelliaceae</taxon>
        <taxon>Litorilituus</taxon>
    </lineage>
</organism>
<sequence length="292" mass="33102">MLKVLGFIFAVLVSLSSFAAEPNQSSNKTTSKRSQLEIGGGAFAMQIPQYLGSDESDAYLVPLPYVFYRDEHFKVDRNQFTGKLWQDNHFYLDVSASGGVKVNSEDNDARAGMSDLDWVFELGPSIKYYFQGDPQQDSFFYAEFFTRKATATDFKSLTNVGWRYGPSVTYQKAFRQNELAGLLPSGFLPSGNGEIEFTVRANVNFSDDRYLNYYYGVPEQYATAQRASFDSDGGYAGSDISFGLTYKLNQWWFGGFTRYYNYSGAEYLDSPLVKQNSNFSFGFGIAYIFYQR</sequence>
<evidence type="ECO:0000256" key="1">
    <source>
        <dbReference type="ARBA" id="ARBA00004442"/>
    </source>
</evidence>
<dbReference type="Proteomes" id="UP000290244">
    <property type="component" value="Chromosome"/>
</dbReference>
<dbReference type="Pfam" id="PF06629">
    <property type="entry name" value="MipA"/>
    <property type="match status" value="1"/>
</dbReference>
<accession>A0A4V0ZGE6</accession>
<evidence type="ECO:0000256" key="2">
    <source>
        <dbReference type="ARBA" id="ARBA00005722"/>
    </source>
</evidence>
<dbReference type="GO" id="GO:0009279">
    <property type="term" value="C:cell outer membrane"/>
    <property type="evidence" value="ECO:0007669"/>
    <property type="project" value="UniProtKB-SubCell"/>
</dbReference>
<dbReference type="InterPro" id="IPR010583">
    <property type="entry name" value="MipA"/>
</dbReference>
<keyword evidence="4" id="KW-0472">Membrane</keyword>
<keyword evidence="5" id="KW-0998">Cell outer membrane</keyword>
<reference evidence="7 8" key="1">
    <citation type="submission" date="2018-12" db="EMBL/GenBank/DDBJ databases">
        <title>Complete genome of Litorilituus sediminis.</title>
        <authorList>
            <person name="Liu A."/>
            <person name="Rong J."/>
        </authorList>
    </citation>
    <scope>NUCLEOTIDE SEQUENCE [LARGE SCALE GENOMIC DNA]</scope>
    <source>
        <strain evidence="7 8">JCM 17549</strain>
    </source>
</reference>